<organism evidence="1 2">
    <name type="scientific">Sporanaerobium hydrogeniformans</name>
    <dbReference type="NCBI Taxonomy" id="3072179"/>
    <lineage>
        <taxon>Bacteria</taxon>
        <taxon>Bacillati</taxon>
        <taxon>Bacillota</taxon>
        <taxon>Clostridia</taxon>
        <taxon>Lachnospirales</taxon>
        <taxon>Lachnospiraceae</taxon>
        <taxon>Sporanaerobium</taxon>
    </lineage>
</organism>
<sequence length="126" mass="14360">MTGINLFILIAVLFLSIIIGTAIRLYIVGVKNILIFSIYIPVLLCAFTVNFITQILKENRTLSLFEKIVVGYKILFFIISQTPILIGLGCTAVMDAQEKYKKKPKDQYRSSKTSYRDKFDNLCRLA</sequence>
<reference evidence="1" key="1">
    <citation type="submission" date="2017-10" db="EMBL/GenBank/DDBJ databases">
        <title>Genome sequence of cellulolytic Lachnospiraceae bacterium XHS1971 isolated from hotspring sediment.</title>
        <authorList>
            <person name="Vasudevan G."/>
            <person name="Joshi A.J."/>
            <person name="Hivarkar S."/>
            <person name="Lanjekar V.B."/>
            <person name="Dhakephalkar P.K."/>
            <person name="Dagar S."/>
        </authorList>
    </citation>
    <scope>NUCLEOTIDE SEQUENCE</scope>
    <source>
        <strain evidence="1">XHS1971</strain>
    </source>
</reference>
<comment type="caution">
    <text evidence="1">The sequence shown here is derived from an EMBL/GenBank/DDBJ whole genome shotgun (WGS) entry which is preliminary data.</text>
</comment>
<evidence type="ECO:0000313" key="1">
    <source>
        <dbReference type="EMBL" id="PHV72199.1"/>
    </source>
</evidence>
<gene>
    <name evidence="1" type="ORF">CS063_01620</name>
</gene>
<evidence type="ECO:0000313" key="2">
    <source>
        <dbReference type="Proteomes" id="UP000224460"/>
    </source>
</evidence>
<accession>A0AC61DG28</accession>
<dbReference type="Proteomes" id="UP000224460">
    <property type="component" value="Unassembled WGS sequence"/>
</dbReference>
<protein>
    <submittedName>
        <fullName evidence="1">Uncharacterized protein</fullName>
    </submittedName>
</protein>
<name>A0AC61DG28_9FIRM</name>
<keyword evidence="2" id="KW-1185">Reference proteome</keyword>
<dbReference type="EMBL" id="PEDL01000001">
    <property type="protein sequence ID" value="PHV72199.1"/>
    <property type="molecule type" value="Genomic_DNA"/>
</dbReference>
<proteinExistence type="predicted"/>